<dbReference type="InterPro" id="IPR036950">
    <property type="entry name" value="PBP_transglycosylase"/>
</dbReference>
<evidence type="ECO:0000256" key="9">
    <source>
        <dbReference type="ARBA" id="ARBA00022984"/>
    </source>
</evidence>
<keyword evidence="5" id="KW-0328">Glycosyltransferase</keyword>
<keyword evidence="4" id="KW-0645">Protease</keyword>
<gene>
    <name evidence="18" type="primary">ponA</name>
    <name evidence="18" type="ORF">NCTC11820_01875</name>
</gene>
<evidence type="ECO:0000313" key="19">
    <source>
        <dbReference type="Proteomes" id="UP000250245"/>
    </source>
</evidence>
<keyword evidence="10" id="KW-0511">Multifunctional enzyme</keyword>
<evidence type="ECO:0000256" key="5">
    <source>
        <dbReference type="ARBA" id="ARBA00022676"/>
    </source>
</evidence>
<dbReference type="GO" id="GO:0009002">
    <property type="term" value="F:serine-type D-Ala-D-Ala carboxypeptidase activity"/>
    <property type="evidence" value="ECO:0007669"/>
    <property type="project" value="UniProtKB-EC"/>
</dbReference>
<dbReference type="InterPro" id="IPR001460">
    <property type="entry name" value="PCN-bd_Tpept"/>
</dbReference>
<keyword evidence="15" id="KW-0472">Membrane</keyword>
<evidence type="ECO:0000256" key="12">
    <source>
        <dbReference type="ARBA" id="ARBA00034000"/>
    </source>
</evidence>
<evidence type="ECO:0000256" key="3">
    <source>
        <dbReference type="ARBA" id="ARBA00022645"/>
    </source>
</evidence>
<keyword evidence="11" id="KW-0961">Cell wall biogenesis/degradation</keyword>
<dbReference type="Gene3D" id="1.10.3810.10">
    <property type="entry name" value="Biosynthetic peptidoglycan transglycosylase-like"/>
    <property type="match status" value="1"/>
</dbReference>
<dbReference type="InterPro" id="IPR012338">
    <property type="entry name" value="Beta-lactam/transpept-like"/>
</dbReference>
<reference evidence="18 19" key="1">
    <citation type="submission" date="2018-06" db="EMBL/GenBank/DDBJ databases">
        <authorList>
            <consortium name="Pathogen Informatics"/>
            <person name="Doyle S."/>
        </authorList>
    </citation>
    <scope>NUCLEOTIDE SEQUENCE [LARGE SCALE GENOMIC DNA]</scope>
    <source>
        <strain evidence="18 19">NCTC11820</strain>
    </source>
</reference>
<evidence type="ECO:0000259" key="17">
    <source>
        <dbReference type="Pfam" id="PF00912"/>
    </source>
</evidence>
<dbReference type="PANTHER" id="PTHR32282:SF34">
    <property type="entry name" value="PENICILLIN-BINDING PROTEIN 1A"/>
    <property type="match status" value="1"/>
</dbReference>
<evidence type="ECO:0000256" key="10">
    <source>
        <dbReference type="ARBA" id="ARBA00023268"/>
    </source>
</evidence>
<sequence length="753" mass="80044">MAKAARPRTVTGQMVRQVRPIRRKHHYVRNFFLTLLFLFILMLVGALATFLIVYATTEVPKPAEFARAQVTSVYYSDGATEIGKFAEVNREIIDTKDLPKQIGNAVVASEDRTFWTNSGVDLRGIARAFLNNARGGATQGASTLSQQYVERYYMAENTNQGNVVQRYWAKAREAIMALKINRQQEKDEILGNYLNTIYFGRGSYGIQAAAKAYFGKDAKDIDYSEAALLSGIIPAPSAYDPAVSPELAQKRWKRVIKNMAADGYITPEQQAAAQFPTTIPPTPSVQDFGGLSGYFMFQARQELKDLAGLTEEQIDTMGLKVITSLDKDKVKLMEQTVAQLPSGHSDNLHVAMISTDPSTGEIIAEYPGKDYLKVQINAVTQEHFQAGSTFKPFGMIAALEQGGSLNDTYPGNSPQTIQGVPIRNFGGASYGTVTLAQATAKSINTAYVALNAKVGPSLTKEVAIRLGYPENTPGLDNSLTNVLGSASPTAANIAEAYGTIANQGKRQTVHMIRQVTDTSGDIVYMPSFSADQVIDRNIALTATQALTGPFQAGGTAAKAQIGRPSAGKTGSSTDNKSAVFAGFIPQAVTIVGMYQSGPNGEEQSITPFGGIREVTGSTWPAWLWKHYMSGAVKGLEVEQFAKAQKLKKVEVTRSEEPSPTESETATNPGPVGSLPPNPSLPPAPAQPRNPGNLPPNESGNRPAGSGNGSGGAEPSPTIPGTSGYVPNPGNSPAPANPAPGGEGGTTESGGPAA</sequence>
<dbReference type="Proteomes" id="UP000250245">
    <property type="component" value="Unassembled WGS sequence"/>
</dbReference>
<keyword evidence="6" id="KW-0808">Transferase</keyword>
<evidence type="ECO:0000256" key="4">
    <source>
        <dbReference type="ARBA" id="ARBA00022670"/>
    </source>
</evidence>
<evidence type="ECO:0000259" key="16">
    <source>
        <dbReference type="Pfam" id="PF00905"/>
    </source>
</evidence>
<dbReference type="GO" id="GO:0009252">
    <property type="term" value="P:peptidoglycan biosynthetic process"/>
    <property type="evidence" value="ECO:0007669"/>
    <property type="project" value="UniProtKB-KW"/>
</dbReference>
<dbReference type="SUPFAM" id="SSF56601">
    <property type="entry name" value="beta-lactamase/transpeptidase-like"/>
    <property type="match status" value="1"/>
</dbReference>
<dbReference type="Pfam" id="PF00912">
    <property type="entry name" value="Transgly"/>
    <property type="match status" value="1"/>
</dbReference>
<dbReference type="InterPro" id="IPR001264">
    <property type="entry name" value="Glyco_trans_51"/>
</dbReference>
<keyword evidence="8" id="KW-0133">Cell shape</keyword>
<evidence type="ECO:0000256" key="2">
    <source>
        <dbReference type="ARBA" id="ARBA00007739"/>
    </source>
</evidence>
<dbReference type="GO" id="GO:0008955">
    <property type="term" value="F:peptidoglycan glycosyltransferase activity"/>
    <property type="evidence" value="ECO:0007669"/>
    <property type="project" value="UniProtKB-EC"/>
</dbReference>
<dbReference type="SUPFAM" id="SSF53955">
    <property type="entry name" value="Lysozyme-like"/>
    <property type="match status" value="1"/>
</dbReference>
<evidence type="ECO:0000313" key="18">
    <source>
        <dbReference type="EMBL" id="SQB65803.1"/>
    </source>
</evidence>
<evidence type="ECO:0000256" key="7">
    <source>
        <dbReference type="ARBA" id="ARBA00022801"/>
    </source>
</evidence>
<evidence type="ECO:0000256" key="14">
    <source>
        <dbReference type="SAM" id="MobiDB-lite"/>
    </source>
</evidence>
<keyword evidence="7" id="KW-0378">Hydrolase</keyword>
<dbReference type="FunFam" id="1.10.3810.10:FF:000001">
    <property type="entry name" value="Penicillin-binding protein 1A"/>
    <property type="match status" value="1"/>
</dbReference>
<keyword evidence="9" id="KW-0573">Peptidoglycan synthesis</keyword>
<feature type="transmembrane region" description="Helical" evidence="15">
    <location>
        <begin position="31"/>
        <end position="55"/>
    </location>
</feature>
<feature type="domain" description="Penicillin-binding protein transpeptidase" evidence="16">
    <location>
        <begin position="354"/>
        <end position="591"/>
    </location>
</feature>
<evidence type="ECO:0000256" key="15">
    <source>
        <dbReference type="SAM" id="Phobius"/>
    </source>
</evidence>
<feature type="compositionally biased region" description="Pro residues" evidence="14">
    <location>
        <begin position="673"/>
        <end position="687"/>
    </location>
</feature>
<name>A0A2X2YS75_9ACTO</name>
<dbReference type="AlphaFoldDB" id="A0A2X2YS75"/>
<dbReference type="GO" id="GO:0008658">
    <property type="term" value="F:penicillin binding"/>
    <property type="evidence" value="ECO:0007669"/>
    <property type="project" value="InterPro"/>
</dbReference>
<evidence type="ECO:0000256" key="6">
    <source>
        <dbReference type="ARBA" id="ARBA00022679"/>
    </source>
</evidence>
<dbReference type="GO" id="GO:0071555">
    <property type="term" value="P:cell wall organization"/>
    <property type="evidence" value="ECO:0007669"/>
    <property type="project" value="UniProtKB-KW"/>
</dbReference>
<evidence type="ECO:0000256" key="1">
    <source>
        <dbReference type="ARBA" id="ARBA00007090"/>
    </source>
</evidence>
<accession>A0A2X2YS75</accession>
<proteinExistence type="inferred from homology"/>
<organism evidence="18 19">
    <name type="scientific">Mobiluncus curtisii</name>
    <dbReference type="NCBI Taxonomy" id="2051"/>
    <lineage>
        <taxon>Bacteria</taxon>
        <taxon>Bacillati</taxon>
        <taxon>Actinomycetota</taxon>
        <taxon>Actinomycetes</taxon>
        <taxon>Actinomycetales</taxon>
        <taxon>Actinomycetaceae</taxon>
        <taxon>Mobiluncus</taxon>
    </lineage>
</organism>
<dbReference type="Pfam" id="PF00905">
    <property type="entry name" value="Transpeptidase"/>
    <property type="match status" value="1"/>
</dbReference>
<dbReference type="RefSeq" id="WP_236589733.1">
    <property type="nucleotide sequence ID" value="NZ_CAMUDJ010000001.1"/>
</dbReference>
<evidence type="ECO:0000256" key="8">
    <source>
        <dbReference type="ARBA" id="ARBA00022960"/>
    </source>
</evidence>
<keyword evidence="15" id="KW-0812">Transmembrane</keyword>
<dbReference type="GO" id="GO:0006508">
    <property type="term" value="P:proteolysis"/>
    <property type="evidence" value="ECO:0007669"/>
    <property type="project" value="UniProtKB-KW"/>
</dbReference>
<protein>
    <submittedName>
        <fullName evidence="18">Penicillin-binding protein 1A</fullName>
    </submittedName>
</protein>
<feature type="compositionally biased region" description="Gly residues" evidence="14">
    <location>
        <begin position="740"/>
        <end position="753"/>
    </location>
</feature>
<dbReference type="InterPro" id="IPR050396">
    <property type="entry name" value="Glycosyltr_51/Transpeptidase"/>
</dbReference>
<feature type="region of interest" description="Disordered" evidence="14">
    <location>
        <begin position="646"/>
        <end position="753"/>
    </location>
</feature>
<dbReference type="EMBL" id="UASJ01000001">
    <property type="protein sequence ID" value="SQB65803.1"/>
    <property type="molecule type" value="Genomic_DNA"/>
</dbReference>
<evidence type="ECO:0000256" key="11">
    <source>
        <dbReference type="ARBA" id="ARBA00023316"/>
    </source>
</evidence>
<dbReference type="GO" id="GO:0030288">
    <property type="term" value="C:outer membrane-bounded periplasmic space"/>
    <property type="evidence" value="ECO:0007669"/>
    <property type="project" value="TreeGrafter"/>
</dbReference>
<evidence type="ECO:0000256" key="13">
    <source>
        <dbReference type="ARBA" id="ARBA00049902"/>
    </source>
</evidence>
<keyword evidence="15" id="KW-1133">Transmembrane helix</keyword>
<keyword evidence="3" id="KW-0121">Carboxypeptidase</keyword>
<comment type="similarity">
    <text evidence="1">In the C-terminal section; belongs to the transpeptidase family.</text>
</comment>
<comment type="catalytic activity">
    <reaction evidence="12">
        <text>Preferential cleavage: (Ac)2-L-Lys-D-Ala-|-D-Ala. Also transpeptidation of peptidyl-alanyl moieties that are N-acyl substituents of D-alanine.</text>
        <dbReference type="EC" id="3.4.16.4"/>
    </reaction>
</comment>
<comment type="catalytic activity">
    <reaction evidence="13">
        <text>[GlcNAc-(1-&gt;4)-Mur2Ac(oyl-L-Ala-gamma-D-Glu-L-Lys-D-Ala-D-Ala)](n)-di-trans,octa-cis-undecaprenyl diphosphate + beta-D-GlcNAc-(1-&gt;4)-Mur2Ac(oyl-L-Ala-gamma-D-Glu-L-Lys-D-Ala-D-Ala)-di-trans,octa-cis-undecaprenyl diphosphate = [GlcNAc-(1-&gt;4)-Mur2Ac(oyl-L-Ala-gamma-D-Glu-L-Lys-D-Ala-D-Ala)](n+1)-di-trans,octa-cis-undecaprenyl diphosphate + di-trans,octa-cis-undecaprenyl diphosphate + H(+)</text>
        <dbReference type="Rhea" id="RHEA:23708"/>
        <dbReference type="Rhea" id="RHEA-COMP:9602"/>
        <dbReference type="Rhea" id="RHEA-COMP:9603"/>
        <dbReference type="ChEBI" id="CHEBI:15378"/>
        <dbReference type="ChEBI" id="CHEBI:58405"/>
        <dbReference type="ChEBI" id="CHEBI:60033"/>
        <dbReference type="ChEBI" id="CHEBI:78435"/>
        <dbReference type="EC" id="2.4.99.28"/>
    </reaction>
</comment>
<feature type="compositionally biased region" description="Basic and acidic residues" evidence="14">
    <location>
        <begin position="647"/>
        <end position="656"/>
    </location>
</feature>
<dbReference type="GeneID" id="55564858"/>
<dbReference type="InterPro" id="IPR023346">
    <property type="entry name" value="Lysozyme-like_dom_sf"/>
</dbReference>
<feature type="domain" description="Glycosyl transferase family 51" evidence="17">
    <location>
        <begin position="81"/>
        <end position="259"/>
    </location>
</feature>
<dbReference type="Gene3D" id="3.40.710.10">
    <property type="entry name" value="DD-peptidase/beta-lactamase superfamily"/>
    <property type="match status" value="1"/>
</dbReference>
<comment type="similarity">
    <text evidence="2">In the N-terminal section; belongs to the glycosyltransferase 51 family.</text>
</comment>
<dbReference type="PANTHER" id="PTHR32282">
    <property type="entry name" value="BINDING PROTEIN TRANSPEPTIDASE, PUTATIVE-RELATED"/>
    <property type="match status" value="1"/>
</dbReference>
<dbReference type="GO" id="GO:0008360">
    <property type="term" value="P:regulation of cell shape"/>
    <property type="evidence" value="ECO:0007669"/>
    <property type="project" value="UniProtKB-KW"/>
</dbReference>
<feature type="compositionally biased region" description="Low complexity" evidence="14">
    <location>
        <begin position="657"/>
        <end position="672"/>
    </location>
</feature>